<name>A0ABW6KB49_9BACI</name>
<dbReference type="EMBL" id="JBIACK010000001">
    <property type="protein sequence ID" value="MFE8700013.1"/>
    <property type="molecule type" value="Genomic_DNA"/>
</dbReference>
<dbReference type="Proteomes" id="UP001601059">
    <property type="component" value="Unassembled WGS sequence"/>
</dbReference>
<evidence type="ECO:0000313" key="2">
    <source>
        <dbReference type="Proteomes" id="UP001601059"/>
    </source>
</evidence>
<protein>
    <submittedName>
        <fullName evidence="1">Uncharacterized protein</fullName>
    </submittedName>
</protein>
<proteinExistence type="predicted"/>
<organism evidence="1 2">
    <name type="scientific">Cytobacillus spartinae</name>
    <dbReference type="NCBI Taxonomy" id="3299023"/>
    <lineage>
        <taxon>Bacteria</taxon>
        <taxon>Bacillati</taxon>
        <taxon>Bacillota</taxon>
        <taxon>Bacilli</taxon>
        <taxon>Bacillales</taxon>
        <taxon>Bacillaceae</taxon>
        <taxon>Cytobacillus</taxon>
    </lineage>
</organism>
<evidence type="ECO:0000313" key="1">
    <source>
        <dbReference type="EMBL" id="MFE8700013.1"/>
    </source>
</evidence>
<reference evidence="1 2" key="1">
    <citation type="submission" date="2024-08" db="EMBL/GenBank/DDBJ databases">
        <title>Two novel Cytobacillus novel species.</title>
        <authorList>
            <person name="Liu G."/>
        </authorList>
    </citation>
    <scope>NUCLEOTIDE SEQUENCE [LARGE SCALE GENOMIC DNA]</scope>
    <source>
        <strain evidence="1 2">FJAT-54145</strain>
    </source>
</reference>
<accession>A0ABW6KB49</accession>
<dbReference type="RefSeq" id="WP_389358700.1">
    <property type="nucleotide sequence ID" value="NZ_JBIACK010000001.1"/>
</dbReference>
<sequence>MRCGSKCFLVEMEVNGERQTKSVTARTPVDARKTIRLEYGGEGKIISVIEAKKVQSKWVQ</sequence>
<keyword evidence="2" id="KW-1185">Reference proteome</keyword>
<gene>
    <name evidence="1" type="ORF">ACFYKX_05170</name>
</gene>
<comment type="caution">
    <text evidence="1">The sequence shown here is derived from an EMBL/GenBank/DDBJ whole genome shotgun (WGS) entry which is preliminary data.</text>
</comment>